<evidence type="ECO:0000313" key="2">
    <source>
        <dbReference type="Proteomes" id="UP001474181"/>
    </source>
</evidence>
<organism evidence="1 2">
    <name type="scientific">Streptomyces hyaluromycini</name>
    <dbReference type="NCBI Taxonomy" id="1377993"/>
    <lineage>
        <taxon>Bacteria</taxon>
        <taxon>Bacillati</taxon>
        <taxon>Actinomycetota</taxon>
        <taxon>Actinomycetes</taxon>
        <taxon>Kitasatosporales</taxon>
        <taxon>Streptomycetaceae</taxon>
        <taxon>Streptomyces</taxon>
    </lineage>
</organism>
<proteinExistence type="predicted"/>
<evidence type="ECO:0000313" key="1">
    <source>
        <dbReference type="EMBL" id="MER7178574.1"/>
    </source>
</evidence>
<dbReference type="EMBL" id="JBEPEK010000014">
    <property type="protein sequence ID" value="MER7178574.1"/>
    <property type="molecule type" value="Genomic_DNA"/>
</dbReference>
<keyword evidence="2" id="KW-1185">Reference proteome</keyword>
<protein>
    <recommendedName>
        <fullName evidence="3">Crp/Fnr family transcriptional regulator</fullName>
    </recommendedName>
</protein>
<gene>
    <name evidence="1" type="ORF">ABT404_03635</name>
</gene>
<reference evidence="1 2" key="1">
    <citation type="submission" date="2024-06" db="EMBL/GenBank/DDBJ databases">
        <title>The Natural Products Discovery Center: Release of the First 8490 Sequenced Strains for Exploring Actinobacteria Biosynthetic Diversity.</title>
        <authorList>
            <person name="Kalkreuter E."/>
            <person name="Kautsar S.A."/>
            <person name="Yang D."/>
            <person name="Bader C.D."/>
            <person name="Teijaro C.N."/>
            <person name="Fluegel L."/>
            <person name="Davis C.M."/>
            <person name="Simpson J.R."/>
            <person name="Lauterbach L."/>
            <person name="Steele A.D."/>
            <person name="Gui C."/>
            <person name="Meng S."/>
            <person name="Li G."/>
            <person name="Viehrig K."/>
            <person name="Ye F."/>
            <person name="Su P."/>
            <person name="Kiefer A.F."/>
            <person name="Nichols A."/>
            <person name="Cepeda A.J."/>
            <person name="Yan W."/>
            <person name="Fan B."/>
            <person name="Jiang Y."/>
            <person name="Adhikari A."/>
            <person name="Zheng C.-J."/>
            <person name="Schuster L."/>
            <person name="Cowan T.M."/>
            <person name="Smanski M.J."/>
            <person name="Chevrette M.G."/>
            <person name="De Carvalho L.P.S."/>
            <person name="Shen B."/>
        </authorList>
    </citation>
    <scope>NUCLEOTIDE SEQUENCE [LARGE SCALE GENOMIC DNA]</scope>
    <source>
        <strain evidence="1 2">NPDC000234</strain>
    </source>
</reference>
<dbReference type="Gene3D" id="2.60.120.10">
    <property type="entry name" value="Jelly Rolls"/>
    <property type="match status" value="1"/>
</dbReference>
<evidence type="ECO:0008006" key="3">
    <source>
        <dbReference type="Google" id="ProtNLM"/>
    </source>
</evidence>
<dbReference type="Proteomes" id="UP001474181">
    <property type="component" value="Unassembled WGS sequence"/>
</dbReference>
<name>A0ABV1WNZ6_9ACTN</name>
<accession>A0ABV1WNZ6</accession>
<dbReference type="InterPro" id="IPR014710">
    <property type="entry name" value="RmlC-like_jellyroll"/>
</dbReference>
<sequence length="264" mass="29054">MIMTGVNITASRKSRESRAIADFFALHGLPPDSVEALADVSRLRRRSRNRPMTLRVTRAAYFLVDGRVTELVPSGKARLWREVMLFEGVTSTAFFPGTYDEERPEKKTEELISGTTLSSCLFIEVPNSRLASLATTDPAIALMLARMATKRHTLTERLYTASRSAPVARVAAVLNYLAEPTRRNVIKTRDDGVLVMTTAEELVASGPSQADIADALCLGRATVEKAIAELRQVKALKSFSPGERANRCYPVEDRSLLRQISLGG</sequence>
<dbReference type="RefSeq" id="WP_350777052.1">
    <property type="nucleotide sequence ID" value="NZ_JBEPEK010000014.1"/>
</dbReference>
<comment type="caution">
    <text evidence="1">The sequence shown here is derived from an EMBL/GenBank/DDBJ whole genome shotgun (WGS) entry which is preliminary data.</text>
</comment>